<dbReference type="PANTHER" id="PTHR12714">
    <property type="entry name" value="PROTEIN-S ISOPRENYLCYSTEINE O-METHYLTRANSFERASE"/>
    <property type="match status" value="1"/>
</dbReference>
<feature type="transmembrane region" description="Helical" evidence="5">
    <location>
        <begin position="91"/>
        <end position="110"/>
    </location>
</feature>
<evidence type="ECO:0000256" key="4">
    <source>
        <dbReference type="ARBA" id="ARBA00023136"/>
    </source>
</evidence>
<dbReference type="Gene3D" id="1.20.120.1630">
    <property type="match status" value="1"/>
</dbReference>
<dbReference type="RefSeq" id="WP_201949693.1">
    <property type="nucleotide sequence ID" value="NZ_JAERRJ010000008.1"/>
</dbReference>
<dbReference type="Pfam" id="PF04191">
    <property type="entry name" value="PEMT"/>
    <property type="match status" value="1"/>
</dbReference>
<sequence>MRTLSATVVSALWFVLAPGMVAGVVPWWLTGWHSGPTGRWWLPVSSLGVAMIAAGVAVLLYAFARFVREGRGTPLPAAPTERLVIGGVYRYVRNPMYVAVVAVILGQALVLARFGLVWYAAAVCAIVAGFVYLYEEPTLRDQFGDAYDEYRRAVPAWVPRLTPWRG</sequence>
<evidence type="ECO:0000313" key="7">
    <source>
        <dbReference type="Proteomes" id="UP000602198"/>
    </source>
</evidence>
<feature type="transmembrane region" description="Helical" evidence="5">
    <location>
        <begin position="39"/>
        <end position="63"/>
    </location>
</feature>
<accession>A0ABS1M8V1</accession>
<evidence type="ECO:0000256" key="1">
    <source>
        <dbReference type="ARBA" id="ARBA00004127"/>
    </source>
</evidence>
<protein>
    <submittedName>
        <fullName evidence="6">Isoprenylcysteine carboxylmethyltransferase family protein</fullName>
    </submittedName>
</protein>
<dbReference type="PANTHER" id="PTHR12714:SF24">
    <property type="entry name" value="SLR1182 PROTEIN"/>
    <property type="match status" value="1"/>
</dbReference>
<keyword evidence="4 5" id="KW-0472">Membrane</keyword>
<evidence type="ECO:0000256" key="3">
    <source>
        <dbReference type="ARBA" id="ARBA00022989"/>
    </source>
</evidence>
<keyword evidence="3 5" id="KW-1133">Transmembrane helix</keyword>
<keyword evidence="2 5" id="KW-0812">Transmembrane</keyword>
<comment type="subcellular location">
    <subcellularLocation>
        <location evidence="1">Endomembrane system</location>
        <topology evidence="1">Multi-pass membrane protein</topology>
    </subcellularLocation>
</comment>
<evidence type="ECO:0000256" key="2">
    <source>
        <dbReference type="ARBA" id="ARBA00022692"/>
    </source>
</evidence>
<evidence type="ECO:0000256" key="5">
    <source>
        <dbReference type="SAM" id="Phobius"/>
    </source>
</evidence>
<evidence type="ECO:0000313" key="6">
    <source>
        <dbReference type="EMBL" id="MBL1077072.1"/>
    </source>
</evidence>
<name>A0ABS1M8V1_9NOCA</name>
<feature type="transmembrane region" description="Helical" evidence="5">
    <location>
        <begin position="116"/>
        <end position="134"/>
    </location>
</feature>
<proteinExistence type="predicted"/>
<dbReference type="Proteomes" id="UP000602198">
    <property type="component" value="Unassembled WGS sequence"/>
</dbReference>
<keyword evidence="7" id="KW-1185">Reference proteome</keyword>
<reference evidence="6 7" key="1">
    <citation type="submission" date="2021-01" db="EMBL/GenBank/DDBJ databases">
        <title>WGS of actinomycetes isolated from Thailand.</title>
        <authorList>
            <person name="Thawai C."/>
        </authorList>
    </citation>
    <scope>NUCLEOTIDE SEQUENCE [LARGE SCALE GENOMIC DNA]</scope>
    <source>
        <strain evidence="6 7">LPG 2</strain>
    </source>
</reference>
<dbReference type="InterPro" id="IPR007318">
    <property type="entry name" value="Phopholipid_MeTrfase"/>
</dbReference>
<dbReference type="EMBL" id="JAERRJ010000008">
    <property type="protein sequence ID" value="MBL1077072.1"/>
    <property type="molecule type" value="Genomic_DNA"/>
</dbReference>
<comment type="caution">
    <text evidence="6">The sequence shown here is derived from an EMBL/GenBank/DDBJ whole genome shotgun (WGS) entry which is preliminary data.</text>
</comment>
<organism evidence="6 7">
    <name type="scientific">Nocardia acididurans</name>
    <dbReference type="NCBI Taxonomy" id="2802282"/>
    <lineage>
        <taxon>Bacteria</taxon>
        <taxon>Bacillati</taxon>
        <taxon>Actinomycetota</taxon>
        <taxon>Actinomycetes</taxon>
        <taxon>Mycobacteriales</taxon>
        <taxon>Nocardiaceae</taxon>
        <taxon>Nocardia</taxon>
    </lineage>
</organism>
<gene>
    <name evidence="6" type="ORF">JK358_21980</name>
</gene>